<comment type="subcellular location">
    <subcellularLocation>
        <location evidence="1">Cell membrane</location>
        <topology evidence="1">Multi-pass membrane protein</topology>
    </subcellularLocation>
</comment>
<keyword evidence="2" id="KW-1003">Cell membrane</keyword>
<evidence type="ECO:0000256" key="6">
    <source>
        <dbReference type="SAM" id="Phobius"/>
    </source>
</evidence>
<evidence type="ECO:0000256" key="4">
    <source>
        <dbReference type="ARBA" id="ARBA00022989"/>
    </source>
</evidence>
<accession>A0A317KUB8</accession>
<keyword evidence="4 6" id="KW-1133">Transmembrane helix</keyword>
<evidence type="ECO:0000256" key="2">
    <source>
        <dbReference type="ARBA" id="ARBA00022475"/>
    </source>
</evidence>
<gene>
    <name evidence="7" type="ORF">DLJ74_18655</name>
</gene>
<feature type="transmembrane region" description="Helical" evidence="6">
    <location>
        <begin position="212"/>
        <end position="233"/>
    </location>
</feature>
<dbReference type="AlphaFoldDB" id="A0A317KUB8"/>
<dbReference type="NCBIfam" id="TIGR00765">
    <property type="entry name" value="yihY_not_rbn"/>
    <property type="match status" value="1"/>
</dbReference>
<proteinExistence type="predicted"/>
<protein>
    <submittedName>
        <fullName evidence="7">YihY family inner membrane protein</fullName>
    </submittedName>
</protein>
<dbReference type="OrthoDB" id="9775903at2"/>
<feature type="transmembrane region" description="Helical" evidence="6">
    <location>
        <begin position="34"/>
        <end position="56"/>
    </location>
</feature>
<dbReference type="EMBL" id="QGTD01000020">
    <property type="protein sequence ID" value="PWU66883.1"/>
    <property type="molecule type" value="Genomic_DNA"/>
</dbReference>
<dbReference type="InterPro" id="IPR017039">
    <property type="entry name" value="Virul_fac_BrkB"/>
</dbReference>
<evidence type="ECO:0000256" key="1">
    <source>
        <dbReference type="ARBA" id="ARBA00004651"/>
    </source>
</evidence>
<dbReference type="GO" id="GO:0005886">
    <property type="term" value="C:plasma membrane"/>
    <property type="evidence" value="ECO:0007669"/>
    <property type="project" value="UniProtKB-SubCell"/>
</dbReference>
<keyword evidence="3 6" id="KW-0812">Transmembrane</keyword>
<evidence type="ECO:0000313" key="8">
    <source>
        <dbReference type="Proteomes" id="UP000245624"/>
    </source>
</evidence>
<dbReference type="RefSeq" id="WP_054861217.1">
    <property type="nucleotide sequence ID" value="NZ_JAJUIE010000008.1"/>
</dbReference>
<dbReference type="PANTHER" id="PTHR30213">
    <property type="entry name" value="INNER MEMBRANE PROTEIN YHJD"/>
    <property type="match status" value="1"/>
</dbReference>
<name>A0A317KUB8_9BACI</name>
<organism evidence="7 8">
    <name type="scientific">Gracilibacillus dipsosauri</name>
    <dbReference type="NCBI Taxonomy" id="178340"/>
    <lineage>
        <taxon>Bacteria</taxon>
        <taxon>Bacillati</taxon>
        <taxon>Bacillota</taxon>
        <taxon>Bacilli</taxon>
        <taxon>Bacillales</taxon>
        <taxon>Bacillaceae</taxon>
        <taxon>Gracilibacillus</taxon>
    </lineage>
</organism>
<feature type="transmembrane region" description="Helical" evidence="6">
    <location>
        <begin position="94"/>
        <end position="114"/>
    </location>
</feature>
<feature type="transmembrane region" description="Helical" evidence="6">
    <location>
        <begin position="180"/>
        <end position="200"/>
    </location>
</feature>
<comment type="caution">
    <text evidence="7">The sequence shown here is derived from an EMBL/GenBank/DDBJ whole genome shotgun (WGS) entry which is preliminary data.</text>
</comment>
<dbReference type="Pfam" id="PF03631">
    <property type="entry name" value="Virul_fac_BrkB"/>
    <property type="match status" value="1"/>
</dbReference>
<evidence type="ECO:0000256" key="3">
    <source>
        <dbReference type="ARBA" id="ARBA00022692"/>
    </source>
</evidence>
<dbReference type="PANTHER" id="PTHR30213:SF0">
    <property type="entry name" value="UPF0761 MEMBRANE PROTEIN YIHY"/>
    <property type="match status" value="1"/>
</dbReference>
<keyword evidence="8" id="KW-1185">Reference proteome</keyword>
<reference evidence="7 8" key="1">
    <citation type="submission" date="2018-05" db="EMBL/GenBank/DDBJ databases">
        <title>Genomic analysis of Gracilibacillus dipsosauri DD1 reveals novel features of a salt-tolerant amylase.</title>
        <authorList>
            <person name="Deutch C.E."/>
            <person name="Yang S."/>
        </authorList>
    </citation>
    <scope>NUCLEOTIDE SEQUENCE [LARGE SCALE GENOMIC DNA]</scope>
    <source>
        <strain evidence="7 8">DD1</strain>
    </source>
</reference>
<feature type="transmembrane region" description="Helical" evidence="6">
    <location>
        <begin position="135"/>
        <end position="160"/>
    </location>
</feature>
<feature type="transmembrane region" description="Helical" evidence="6">
    <location>
        <begin position="245"/>
        <end position="273"/>
    </location>
</feature>
<sequence>MSLNNRAGSSILANGKQLLHEIIDDDVPGLGAQLAYFLLLSLFPFMIFLVTLIGYLPFDDISVTNLISKYAPEEIMTLINNNLTQIMNSRNGSLLSIGIIGTLWSASNGINALIRSFNRAYDIEEERPFFITRSIAIFLTIVMLLVILVAFILPIFGRAIGVYIFSFMGLSDDFINLWNTLRWVISSVIFFIVLIVLYRLAPSKKVYFKHIYVGAIFATVGWQLTSLAFSYYVSTLGNYSATYGSLGGVIILMIWFYLSGIIIIIGCEINAFYEKKRMSKS</sequence>
<dbReference type="PIRSF" id="PIRSF035875">
    <property type="entry name" value="RNase_BN"/>
    <property type="match status" value="1"/>
</dbReference>
<dbReference type="Proteomes" id="UP000245624">
    <property type="component" value="Unassembled WGS sequence"/>
</dbReference>
<evidence type="ECO:0000256" key="5">
    <source>
        <dbReference type="ARBA" id="ARBA00023136"/>
    </source>
</evidence>
<evidence type="ECO:0000313" key="7">
    <source>
        <dbReference type="EMBL" id="PWU66883.1"/>
    </source>
</evidence>
<keyword evidence="5 6" id="KW-0472">Membrane</keyword>